<evidence type="ECO:0000259" key="8">
    <source>
        <dbReference type="PROSITE" id="PS50850"/>
    </source>
</evidence>
<accession>A0A087DFF1</accession>
<keyword evidence="2" id="KW-0813">Transport</keyword>
<evidence type="ECO:0000256" key="3">
    <source>
        <dbReference type="ARBA" id="ARBA00022475"/>
    </source>
</evidence>
<dbReference type="PANTHER" id="PTHR43266:SF10">
    <property type="entry name" value="BACILYSIN EXPORTER BACE-RELATED"/>
    <property type="match status" value="1"/>
</dbReference>
<dbReference type="PANTHER" id="PTHR43266">
    <property type="entry name" value="MACROLIDE-EFFLUX PROTEIN"/>
    <property type="match status" value="1"/>
</dbReference>
<dbReference type="Gene3D" id="1.20.1250.20">
    <property type="entry name" value="MFS general substrate transporter like domains"/>
    <property type="match status" value="1"/>
</dbReference>
<dbReference type="Pfam" id="PF07690">
    <property type="entry name" value="MFS_1"/>
    <property type="match status" value="1"/>
</dbReference>
<feature type="transmembrane region" description="Helical" evidence="7">
    <location>
        <begin position="84"/>
        <end position="105"/>
    </location>
</feature>
<feature type="transmembrane region" description="Helical" evidence="7">
    <location>
        <begin position="417"/>
        <end position="440"/>
    </location>
</feature>
<dbReference type="InterPro" id="IPR011701">
    <property type="entry name" value="MFS"/>
</dbReference>
<protein>
    <submittedName>
        <fullName evidence="9">Transporter, major facilitator family protein</fullName>
    </submittedName>
</protein>
<feature type="transmembrane region" description="Helical" evidence="7">
    <location>
        <begin position="446"/>
        <end position="468"/>
    </location>
</feature>
<keyword evidence="6 7" id="KW-0472">Membrane</keyword>
<keyword evidence="3" id="KW-1003">Cell membrane</keyword>
<dbReference type="PROSITE" id="PS50850">
    <property type="entry name" value="MFS"/>
    <property type="match status" value="1"/>
</dbReference>
<evidence type="ECO:0000256" key="4">
    <source>
        <dbReference type="ARBA" id="ARBA00022692"/>
    </source>
</evidence>
<dbReference type="SUPFAM" id="SSF103473">
    <property type="entry name" value="MFS general substrate transporter"/>
    <property type="match status" value="1"/>
</dbReference>
<comment type="caution">
    <text evidence="9">The sequence shown here is derived from an EMBL/GenBank/DDBJ whole genome shotgun (WGS) entry which is preliminary data.</text>
</comment>
<dbReference type="GO" id="GO:0022857">
    <property type="term" value="F:transmembrane transporter activity"/>
    <property type="evidence" value="ECO:0007669"/>
    <property type="project" value="InterPro"/>
</dbReference>
<dbReference type="eggNOG" id="COG0477">
    <property type="taxonomic scope" value="Bacteria"/>
</dbReference>
<evidence type="ECO:0000313" key="10">
    <source>
        <dbReference type="Proteomes" id="UP000029033"/>
    </source>
</evidence>
<feature type="transmembrane region" description="Helical" evidence="7">
    <location>
        <begin position="336"/>
        <end position="354"/>
    </location>
</feature>
<sequence>MERSAVTQECKNTYMSVNTESNTPDTTNNTTNTLAYAAADAADDPDRGWMRRVALLLTGQAFSLLGSSIVQYAIWWWIVMQTNSGMGMLLATLFGVMPQAIVSIFGGSWADRHNRKLLIMLPDMVIAAVTIALSLSFAMGWTSLTMIFVVLLIRSAGGGIQTPAVQSFIPDIVPSGKLLRVNSIYGVINSANMIVAPAVAAVLINVVPLWSILLIDVTTAIIGVGFVAMIKVPKKRTPAAAVPGQASLQPADDNADRSPFAGIRRVLADLKAGLVYTWNRPNLRNVVLGDALTCFIAVAPLNLTLLLMTREYEGIDLNLGFVNLTTASDKLAANELGLSIGMLLGGAFMSTIGAKVIRNHMFMVALGITLVGVTTVGLGIAPNLLVYLLIDMACGVSSAICVGPMRTIMQTDSDERMVGRVFGLDTTLSTLGMPLGMLIFAPLADVIPISLVFVIGGVLTLPIGIYLFGQARAAARQSAAHTA</sequence>
<gene>
    <name evidence="9" type="ORF">BSCA_2371</name>
</gene>
<evidence type="ECO:0000256" key="1">
    <source>
        <dbReference type="ARBA" id="ARBA00004651"/>
    </source>
</evidence>
<evidence type="ECO:0000256" key="6">
    <source>
        <dbReference type="ARBA" id="ARBA00023136"/>
    </source>
</evidence>
<dbReference type="Proteomes" id="UP000029033">
    <property type="component" value="Unassembled WGS sequence"/>
</dbReference>
<feature type="transmembrane region" description="Helical" evidence="7">
    <location>
        <begin position="53"/>
        <end position="78"/>
    </location>
</feature>
<keyword evidence="5 7" id="KW-1133">Transmembrane helix</keyword>
<evidence type="ECO:0000256" key="7">
    <source>
        <dbReference type="SAM" id="Phobius"/>
    </source>
</evidence>
<evidence type="ECO:0000256" key="2">
    <source>
        <dbReference type="ARBA" id="ARBA00022448"/>
    </source>
</evidence>
<feature type="domain" description="Major facilitator superfamily (MFS) profile" evidence="8">
    <location>
        <begin position="286"/>
        <end position="483"/>
    </location>
</feature>
<comment type="subcellular location">
    <subcellularLocation>
        <location evidence="1">Cell membrane</location>
        <topology evidence="1">Multi-pass membrane protein</topology>
    </subcellularLocation>
</comment>
<dbReference type="CDD" id="cd06173">
    <property type="entry name" value="MFS_MefA_like"/>
    <property type="match status" value="1"/>
</dbReference>
<feature type="transmembrane region" description="Helical" evidence="7">
    <location>
        <begin position="386"/>
        <end position="405"/>
    </location>
</feature>
<proteinExistence type="predicted"/>
<dbReference type="InterPro" id="IPR036259">
    <property type="entry name" value="MFS_trans_sf"/>
</dbReference>
<name>A0A087DFF1_9BIFI</name>
<keyword evidence="10" id="KW-1185">Reference proteome</keyword>
<feature type="transmembrane region" description="Helical" evidence="7">
    <location>
        <begin position="361"/>
        <end position="380"/>
    </location>
</feature>
<dbReference type="AlphaFoldDB" id="A0A087DFF1"/>
<dbReference type="GO" id="GO:0005886">
    <property type="term" value="C:plasma membrane"/>
    <property type="evidence" value="ECO:0007669"/>
    <property type="project" value="UniProtKB-SubCell"/>
</dbReference>
<dbReference type="OrthoDB" id="69054at2"/>
<feature type="transmembrane region" description="Helical" evidence="7">
    <location>
        <begin position="286"/>
        <end position="308"/>
    </location>
</feature>
<evidence type="ECO:0000256" key="5">
    <source>
        <dbReference type="ARBA" id="ARBA00022989"/>
    </source>
</evidence>
<feature type="transmembrane region" description="Helical" evidence="7">
    <location>
        <begin position="210"/>
        <end position="230"/>
    </location>
</feature>
<dbReference type="EMBL" id="JGZO01000010">
    <property type="protein sequence ID" value="KFI94251.1"/>
    <property type="molecule type" value="Genomic_DNA"/>
</dbReference>
<keyword evidence="4 7" id="KW-0812">Transmembrane</keyword>
<dbReference type="InterPro" id="IPR020846">
    <property type="entry name" value="MFS_dom"/>
</dbReference>
<reference evidence="9 10" key="1">
    <citation type="submission" date="2014-03" db="EMBL/GenBank/DDBJ databases">
        <title>Genomics of Bifidobacteria.</title>
        <authorList>
            <person name="Ventura M."/>
            <person name="Milani C."/>
            <person name="Lugli G.A."/>
        </authorList>
    </citation>
    <scope>NUCLEOTIDE SEQUENCE [LARGE SCALE GENOMIC DNA]</scope>
    <source>
        <strain evidence="9 10">LMG 21589</strain>
    </source>
</reference>
<organism evidence="9 10">
    <name type="scientific">Bifidobacterium scardovii</name>
    <dbReference type="NCBI Taxonomy" id="158787"/>
    <lineage>
        <taxon>Bacteria</taxon>
        <taxon>Bacillati</taxon>
        <taxon>Actinomycetota</taxon>
        <taxon>Actinomycetes</taxon>
        <taxon>Bifidobacteriales</taxon>
        <taxon>Bifidobacteriaceae</taxon>
        <taxon>Bifidobacterium</taxon>
    </lineage>
</organism>
<evidence type="ECO:0000313" key="9">
    <source>
        <dbReference type="EMBL" id="KFI94251.1"/>
    </source>
</evidence>